<dbReference type="GO" id="GO:0006749">
    <property type="term" value="P:glutathione metabolic process"/>
    <property type="evidence" value="ECO:0007669"/>
    <property type="project" value="TreeGrafter"/>
</dbReference>
<dbReference type="PANTHER" id="PTHR11365">
    <property type="entry name" value="5-OXOPROLINASE RELATED"/>
    <property type="match status" value="1"/>
</dbReference>
<name>A0A2A6FQL0_9MICO</name>
<evidence type="ECO:0000313" key="2">
    <source>
        <dbReference type="Proteomes" id="UP000219994"/>
    </source>
</evidence>
<evidence type="ECO:0000313" key="1">
    <source>
        <dbReference type="EMBL" id="PDQ34703.1"/>
    </source>
</evidence>
<comment type="caution">
    <text evidence="1">The sequence shown here is derived from an EMBL/GenBank/DDBJ whole genome shotgun (WGS) entry which is preliminary data.</text>
</comment>
<reference evidence="2" key="1">
    <citation type="submission" date="2017-03" db="EMBL/GenBank/DDBJ databases">
        <authorList>
            <person name="Lund M.B."/>
        </authorList>
    </citation>
    <scope>NUCLEOTIDE SEQUENCE [LARGE SCALE GENOMIC DNA]</scope>
</reference>
<dbReference type="GO" id="GO:0017168">
    <property type="term" value="F:5-oxoprolinase (ATP-hydrolyzing) activity"/>
    <property type="evidence" value="ECO:0007669"/>
    <property type="project" value="TreeGrafter"/>
</dbReference>
<accession>A0A2A6FQL0</accession>
<dbReference type="Proteomes" id="UP000219994">
    <property type="component" value="Unassembled WGS sequence"/>
</dbReference>
<protein>
    <recommendedName>
        <fullName evidence="3">Hydantoinase/oxoprolinase N-terminal domain-containing protein</fullName>
    </recommendedName>
</protein>
<dbReference type="EMBL" id="NAEP01000048">
    <property type="protein sequence ID" value="PDQ34703.1"/>
    <property type="molecule type" value="Genomic_DNA"/>
</dbReference>
<evidence type="ECO:0008006" key="3">
    <source>
        <dbReference type="Google" id="ProtNLM"/>
    </source>
</evidence>
<organism evidence="1 2">
    <name type="scientific">Candidatus Lumbricidiphila eiseniae</name>
    <dbReference type="NCBI Taxonomy" id="1969409"/>
    <lineage>
        <taxon>Bacteria</taxon>
        <taxon>Bacillati</taxon>
        <taxon>Actinomycetota</taxon>
        <taxon>Actinomycetes</taxon>
        <taxon>Micrococcales</taxon>
        <taxon>Microbacteriaceae</taxon>
        <taxon>Candidatus Lumbricidiphila</taxon>
    </lineage>
</organism>
<dbReference type="PANTHER" id="PTHR11365:SF23">
    <property type="entry name" value="HYPOTHETICAL 5-OXOPROLINASE (EUROFUNG)-RELATED"/>
    <property type="match status" value="1"/>
</dbReference>
<dbReference type="GO" id="GO:0005829">
    <property type="term" value="C:cytosol"/>
    <property type="evidence" value="ECO:0007669"/>
    <property type="project" value="TreeGrafter"/>
</dbReference>
<sequence length="459" mass="49439">MNVGLCLGPQTITAACMRVGSPPTFSVLNIAGDYSRALASMLKKLSRVNAIDNIILDVSGILQQSPRLAVTSIRIAPRKPLDHHNERREEYLVPNTVIYVCGGHNSLGGELVQLDESAVRNIPQGSLSRKHVTVSAVGALINPEHEQRVEQLLWDIAGPASVVLASSFTSTSFRDREYTAIVNTGLLEAADQLSSDISDAARLHASEARLFFATNDGGCLPLRRLPLVPVFGLQSREATTLGGAAHLAGVTDGRVVVGFDDKVCLADFADALPVVRERWKSKVRLADSTDALPLVRERWRSFEGPHLATSHANVLPVTASLLSGSPAPRAVVQVGITSARLEQFGLSVTHYVDHDPAALGAATAPLSYWYDQYVTVRNARDIEKALADAQRLATARLVASGTNPSIVRVSDSRVMGSTYGESQVVRIRVRATAPLAEIRLEPQLRAPNLPEKAGVNPWN</sequence>
<gene>
    <name evidence="1" type="ORF">B5766_09955</name>
</gene>
<proteinExistence type="predicted"/>
<dbReference type="AlphaFoldDB" id="A0A2A6FQL0"/>
<dbReference type="InterPro" id="IPR045079">
    <property type="entry name" value="Oxoprolinase-like"/>
</dbReference>